<dbReference type="InterPro" id="IPR017871">
    <property type="entry name" value="ABC_transporter-like_CS"/>
</dbReference>
<dbReference type="CDD" id="cd03255">
    <property type="entry name" value="ABC_MJ0796_LolCDE_FtsE"/>
    <property type="match status" value="1"/>
</dbReference>
<evidence type="ECO:0000259" key="4">
    <source>
        <dbReference type="PROSITE" id="PS50893"/>
    </source>
</evidence>
<reference evidence="5 6" key="1">
    <citation type="submission" date="2021-01" db="EMBL/GenBank/DDBJ databases">
        <title>Whole genome shotgun sequence of Verrucosispora lutea NBRC 106530.</title>
        <authorList>
            <person name="Komaki H."/>
            <person name="Tamura T."/>
        </authorList>
    </citation>
    <scope>NUCLEOTIDE SEQUENCE [LARGE SCALE GENOMIC DNA]</scope>
    <source>
        <strain evidence="5 6">NBRC 106530</strain>
    </source>
</reference>
<gene>
    <name evidence="5" type="ORF">Vlu01_52970</name>
</gene>
<keyword evidence="2" id="KW-0547">Nucleotide-binding</keyword>
<keyword evidence="3 5" id="KW-0067">ATP-binding</keyword>
<dbReference type="PANTHER" id="PTHR24220:SF86">
    <property type="entry name" value="ABC TRANSPORTER ABCH.1"/>
    <property type="match status" value="1"/>
</dbReference>
<feature type="domain" description="ABC transporter" evidence="4">
    <location>
        <begin position="22"/>
        <end position="247"/>
    </location>
</feature>
<dbReference type="InterPro" id="IPR017911">
    <property type="entry name" value="MacB-like_ATP-bd"/>
</dbReference>
<name>A0ABQ4J3C5_9ACTN</name>
<dbReference type="SUPFAM" id="SSF52540">
    <property type="entry name" value="P-loop containing nucleoside triphosphate hydrolases"/>
    <property type="match status" value="1"/>
</dbReference>
<dbReference type="SMART" id="SM00382">
    <property type="entry name" value="AAA"/>
    <property type="match status" value="1"/>
</dbReference>
<dbReference type="InterPro" id="IPR003439">
    <property type="entry name" value="ABC_transporter-like_ATP-bd"/>
</dbReference>
<evidence type="ECO:0000256" key="3">
    <source>
        <dbReference type="ARBA" id="ARBA00022840"/>
    </source>
</evidence>
<accession>A0ABQ4J3C5</accession>
<evidence type="ECO:0000313" key="5">
    <source>
        <dbReference type="EMBL" id="GIJ24673.1"/>
    </source>
</evidence>
<organism evidence="5 6">
    <name type="scientific">Micromonospora lutea</name>
    <dbReference type="NCBI Taxonomy" id="419825"/>
    <lineage>
        <taxon>Bacteria</taxon>
        <taxon>Bacillati</taxon>
        <taxon>Actinomycetota</taxon>
        <taxon>Actinomycetes</taxon>
        <taxon>Micromonosporales</taxon>
        <taxon>Micromonosporaceae</taxon>
        <taxon>Micromonospora</taxon>
    </lineage>
</organism>
<dbReference type="EMBL" id="BOPB01000037">
    <property type="protein sequence ID" value="GIJ24673.1"/>
    <property type="molecule type" value="Genomic_DNA"/>
</dbReference>
<dbReference type="Pfam" id="PF00005">
    <property type="entry name" value="ABC_tran"/>
    <property type="match status" value="1"/>
</dbReference>
<dbReference type="Gene3D" id="3.40.50.300">
    <property type="entry name" value="P-loop containing nucleotide triphosphate hydrolases"/>
    <property type="match status" value="1"/>
</dbReference>
<evidence type="ECO:0000256" key="2">
    <source>
        <dbReference type="ARBA" id="ARBA00022741"/>
    </source>
</evidence>
<evidence type="ECO:0000313" key="6">
    <source>
        <dbReference type="Proteomes" id="UP000643165"/>
    </source>
</evidence>
<dbReference type="InterPro" id="IPR003593">
    <property type="entry name" value="AAA+_ATPase"/>
</dbReference>
<dbReference type="GO" id="GO:0005524">
    <property type="term" value="F:ATP binding"/>
    <property type="evidence" value="ECO:0007669"/>
    <property type="project" value="UniProtKB-KW"/>
</dbReference>
<dbReference type="PROSITE" id="PS50893">
    <property type="entry name" value="ABC_TRANSPORTER_2"/>
    <property type="match status" value="1"/>
</dbReference>
<keyword evidence="6" id="KW-1185">Reference proteome</keyword>
<dbReference type="InterPro" id="IPR015854">
    <property type="entry name" value="ABC_transpr_LolD-like"/>
</dbReference>
<protein>
    <submittedName>
        <fullName evidence="5">ABC transporter ATP-binding protein</fullName>
    </submittedName>
</protein>
<dbReference type="PANTHER" id="PTHR24220">
    <property type="entry name" value="IMPORT ATP-BINDING PROTEIN"/>
    <property type="match status" value="1"/>
</dbReference>
<proteinExistence type="predicted"/>
<evidence type="ECO:0000256" key="1">
    <source>
        <dbReference type="ARBA" id="ARBA00022448"/>
    </source>
</evidence>
<dbReference type="Proteomes" id="UP000643165">
    <property type="component" value="Unassembled WGS sequence"/>
</dbReference>
<dbReference type="PROSITE" id="PS00211">
    <property type="entry name" value="ABC_TRANSPORTER_1"/>
    <property type="match status" value="1"/>
</dbReference>
<sequence>MTVTRHRTSRSSTSPRTDEPVIQVRGVAKTYPVPGGEFPALGGVDISVDAGELTAVVGRSGSGKTTLLNLLAGIDRPTAGEIWVAGTAVHEVPETKLAAWRGRAVGLVFQFFQLLPTLTVAENVMLPMDFCGTVAARRRRPLALELLDRVGIAEHADKVPAELSGGQQQRAAIARALANDPPVLLADEPTGNLDSATAGSVLELFRELAHGGKAVVMVTHERDLSGYADRLVTLADGRVVEDVVVST</sequence>
<comment type="caution">
    <text evidence="5">The sequence shown here is derived from an EMBL/GenBank/DDBJ whole genome shotgun (WGS) entry which is preliminary data.</text>
</comment>
<dbReference type="InterPro" id="IPR027417">
    <property type="entry name" value="P-loop_NTPase"/>
</dbReference>
<keyword evidence="1" id="KW-0813">Transport</keyword>